<dbReference type="InterPro" id="IPR000835">
    <property type="entry name" value="HTH_MarR-typ"/>
</dbReference>
<accession>A0A8J3VPU5</accession>
<evidence type="ECO:0000313" key="3">
    <source>
        <dbReference type="EMBL" id="GIH14307.1"/>
    </source>
</evidence>
<dbReference type="SUPFAM" id="SSF53067">
    <property type="entry name" value="Actin-like ATPase domain"/>
    <property type="match status" value="1"/>
</dbReference>
<dbReference type="EMBL" id="BONZ01000022">
    <property type="protein sequence ID" value="GIH14307.1"/>
    <property type="molecule type" value="Genomic_DNA"/>
</dbReference>
<dbReference type="Gene3D" id="1.10.10.10">
    <property type="entry name" value="Winged helix-like DNA-binding domain superfamily/Winged helix DNA-binding domain"/>
    <property type="match status" value="1"/>
</dbReference>
<organism evidence="3 4">
    <name type="scientific">Rugosimonospora africana</name>
    <dbReference type="NCBI Taxonomy" id="556532"/>
    <lineage>
        <taxon>Bacteria</taxon>
        <taxon>Bacillati</taxon>
        <taxon>Actinomycetota</taxon>
        <taxon>Actinomycetes</taxon>
        <taxon>Micromonosporales</taxon>
        <taxon>Micromonosporaceae</taxon>
        <taxon>Rugosimonospora</taxon>
    </lineage>
</organism>
<dbReference type="Pfam" id="PF12802">
    <property type="entry name" value="MarR_2"/>
    <property type="match status" value="1"/>
</dbReference>
<dbReference type="SUPFAM" id="SSF46785">
    <property type="entry name" value="Winged helix' DNA-binding domain"/>
    <property type="match status" value="1"/>
</dbReference>
<feature type="domain" description="HTH marR-type" evidence="2">
    <location>
        <begin position="21"/>
        <end position="65"/>
    </location>
</feature>
<evidence type="ECO:0000256" key="1">
    <source>
        <dbReference type="ARBA" id="ARBA00006479"/>
    </source>
</evidence>
<reference evidence="3" key="1">
    <citation type="submission" date="2021-01" db="EMBL/GenBank/DDBJ databases">
        <title>Whole genome shotgun sequence of Rugosimonospora africana NBRC 104875.</title>
        <authorList>
            <person name="Komaki H."/>
            <person name="Tamura T."/>
        </authorList>
    </citation>
    <scope>NUCLEOTIDE SEQUENCE</scope>
    <source>
        <strain evidence="3">NBRC 104875</strain>
    </source>
</reference>
<proteinExistence type="inferred from homology"/>
<gene>
    <name evidence="3" type="ORF">Raf01_24790</name>
</gene>
<dbReference type="GO" id="GO:0003700">
    <property type="term" value="F:DNA-binding transcription factor activity"/>
    <property type="evidence" value="ECO:0007669"/>
    <property type="project" value="InterPro"/>
</dbReference>
<protein>
    <submittedName>
        <fullName evidence="3">Transcriptional regulator</fullName>
    </submittedName>
</protein>
<dbReference type="PANTHER" id="PTHR18964">
    <property type="entry name" value="ROK (REPRESSOR, ORF, KINASE) FAMILY"/>
    <property type="match status" value="1"/>
</dbReference>
<dbReference type="InterPro" id="IPR000600">
    <property type="entry name" value="ROK"/>
</dbReference>
<dbReference type="Gene3D" id="3.30.420.40">
    <property type="match status" value="2"/>
</dbReference>
<dbReference type="AlphaFoldDB" id="A0A8J3VPU5"/>
<dbReference type="RefSeq" id="WP_203917974.1">
    <property type="nucleotide sequence ID" value="NZ_BONZ01000022.1"/>
</dbReference>
<keyword evidence="4" id="KW-1185">Reference proteome</keyword>
<sequence>MDRPLPTRRGTNLPRMGDFNESVVLDAIRRVPEGLSRVELVEVTGLSAQTVSNICRRLLNTGLAREAGTKSTGSGKPRRLLRVNADARYAVGVHLDPAVVTLVVLDLLGRVVAHSERPTPEAADPDHTLVEMSQSINALIGDSAVPRDHILGLGIAAPGPVDLASGLVIAPPELAGWGRVPLRDYLNETTGLPVLLDKDVIAAAVAERWAGAAANTGNFLFFYLGTGSGMGVVVDDVVLRGFSGNAGEVGGLYAACTTNALVAEAIELGVLGPEFKPAGPRDAEQSLRQLCRHAAAGNVTAGEIIDRWAVRVGRGVSAAATLVDSEMIVFGGPIWPQLADRFMAIIPGIVESSPYVEKIHPTVVTTTQLGIDVGAIGAACLVLDQILSVQPQSLLLG</sequence>
<name>A0A8J3VPU5_9ACTN</name>
<evidence type="ECO:0000259" key="2">
    <source>
        <dbReference type="Pfam" id="PF12802"/>
    </source>
</evidence>
<dbReference type="PANTHER" id="PTHR18964:SF149">
    <property type="entry name" value="BIFUNCTIONAL UDP-N-ACETYLGLUCOSAMINE 2-EPIMERASE_N-ACETYLMANNOSAMINE KINASE"/>
    <property type="match status" value="1"/>
</dbReference>
<dbReference type="InterPro" id="IPR036390">
    <property type="entry name" value="WH_DNA-bd_sf"/>
</dbReference>
<dbReference type="InterPro" id="IPR043129">
    <property type="entry name" value="ATPase_NBD"/>
</dbReference>
<evidence type="ECO:0000313" key="4">
    <source>
        <dbReference type="Proteomes" id="UP000642748"/>
    </source>
</evidence>
<dbReference type="InterPro" id="IPR036388">
    <property type="entry name" value="WH-like_DNA-bd_sf"/>
</dbReference>
<comment type="similarity">
    <text evidence="1">Belongs to the ROK (NagC/XylR) family.</text>
</comment>
<dbReference type="Pfam" id="PF00480">
    <property type="entry name" value="ROK"/>
    <property type="match status" value="1"/>
</dbReference>
<comment type="caution">
    <text evidence="3">The sequence shown here is derived from an EMBL/GenBank/DDBJ whole genome shotgun (WGS) entry which is preliminary data.</text>
</comment>
<dbReference type="Proteomes" id="UP000642748">
    <property type="component" value="Unassembled WGS sequence"/>
</dbReference>